<dbReference type="InterPro" id="IPR036388">
    <property type="entry name" value="WH-like_DNA-bd_sf"/>
</dbReference>
<feature type="DNA-binding region" description="OmpR/PhoB-type" evidence="2">
    <location>
        <begin position="1"/>
        <end position="85"/>
    </location>
</feature>
<name>A0A2X4TH58_SALER</name>
<dbReference type="Proteomes" id="UP000248731">
    <property type="component" value="Chromosome 1"/>
</dbReference>
<dbReference type="GO" id="GO:0006355">
    <property type="term" value="P:regulation of DNA-templated transcription"/>
    <property type="evidence" value="ECO:0007669"/>
    <property type="project" value="InterPro"/>
</dbReference>
<dbReference type="InterPro" id="IPR016032">
    <property type="entry name" value="Sig_transdc_resp-reg_C-effctor"/>
</dbReference>
<dbReference type="EMBL" id="LS483466">
    <property type="protein sequence ID" value="SQI21718.1"/>
    <property type="molecule type" value="Genomic_DNA"/>
</dbReference>
<keyword evidence="1 2" id="KW-0238">DNA-binding</keyword>
<proteinExistence type="predicted"/>
<dbReference type="CDD" id="cd00383">
    <property type="entry name" value="trans_reg_C"/>
    <property type="match status" value="1"/>
</dbReference>
<dbReference type="Pfam" id="PF00486">
    <property type="entry name" value="Trans_reg_C"/>
    <property type="match status" value="1"/>
</dbReference>
<evidence type="ECO:0000313" key="5">
    <source>
        <dbReference type="Proteomes" id="UP000248731"/>
    </source>
</evidence>
<evidence type="ECO:0000313" key="4">
    <source>
        <dbReference type="EMBL" id="SQI21718.1"/>
    </source>
</evidence>
<dbReference type="SUPFAM" id="SSF46894">
    <property type="entry name" value="C-terminal effector domain of the bipartite response regulators"/>
    <property type="match status" value="1"/>
</dbReference>
<feature type="domain" description="OmpR/PhoB-type" evidence="3">
    <location>
        <begin position="1"/>
        <end position="85"/>
    </location>
</feature>
<dbReference type="PROSITE" id="PS51755">
    <property type="entry name" value="OMPR_PHOB"/>
    <property type="match status" value="1"/>
</dbReference>
<dbReference type="AlphaFoldDB" id="A0A2X4TH58"/>
<keyword evidence="5" id="KW-1185">Reference proteome</keyword>
<protein>
    <submittedName>
        <fullName evidence="4">Invasion protein regulator</fullName>
    </submittedName>
</protein>
<evidence type="ECO:0000256" key="1">
    <source>
        <dbReference type="ARBA" id="ARBA00023125"/>
    </source>
</evidence>
<organism evidence="4 5">
    <name type="scientific">Salmonella enterica subsp. arizonae</name>
    <dbReference type="NCBI Taxonomy" id="59203"/>
    <lineage>
        <taxon>Bacteria</taxon>
        <taxon>Pseudomonadati</taxon>
        <taxon>Pseudomonadota</taxon>
        <taxon>Gammaproteobacteria</taxon>
        <taxon>Enterobacterales</taxon>
        <taxon>Enterobacteriaceae</taxon>
        <taxon>Salmonella</taxon>
    </lineage>
</organism>
<accession>A0A2X4TH58</accession>
<gene>
    <name evidence="4" type="primary">cadC_1</name>
    <name evidence="4" type="ORF">NCTC7307_01240</name>
</gene>
<reference evidence="4 5" key="1">
    <citation type="submission" date="2018-06" db="EMBL/GenBank/DDBJ databases">
        <authorList>
            <consortium name="Pathogen Informatics"/>
            <person name="Doyle S."/>
        </authorList>
    </citation>
    <scope>NUCLEOTIDE SEQUENCE [LARGE SCALE GENOMIC DNA]</scope>
    <source>
        <strain evidence="4 5">NCTC7307</strain>
    </source>
</reference>
<dbReference type="GO" id="GO:0003677">
    <property type="term" value="F:DNA binding"/>
    <property type="evidence" value="ECO:0007669"/>
    <property type="project" value="UniProtKB-UniRule"/>
</dbReference>
<dbReference type="GO" id="GO:0000160">
    <property type="term" value="P:phosphorelay signal transduction system"/>
    <property type="evidence" value="ECO:0007669"/>
    <property type="project" value="InterPro"/>
</dbReference>
<dbReference type="InterPro" id="IPR001867">
    <property type="entry name" value="OmpR/PhoB-type_DNA-bd"/>
</dbReference>
<sequence length="122" mass="14363">MDGSLLRADKKVNIPPKEYAVLVILLEAAGEIVSKNTLLDQVWGDAEVNEESLTRCIYALRRILSEDKEHRYIETLYGQGYRLIARSWWSLRQRHSLLLIHWRFFLFKCKIRSNLRVCITLS</sequence>
<dbReference type="SMART" id="SM00862">
    <property type="entry name" value="Trans_reg_C"/>
    <property type="match status" value="1"/>
</dbReference>
<evidence type="ECO:0000256" key="2">
    <source>
        <dbReference type="PROSITE-ProRule" id="PRU01091"/>
    </source>
</evidence>
<evidence type="ECO:0000259" key="3">
    <source>
        <dbReference type="PROSITE" id="PS51755"/>
    </source>
</evidence>
<dbReference type="Gene3D" id="1.10.10.10">
    <property type="entry name" value="Winged helix-like DNA-binding domain superfamily/Winged helix DNA-binding domain"/>
    <property type="match status" value="1"/>
</dbReference>